<keyword evidence="1" id="KW-0472">Membrane</keyword>
<name>A0AAD8L615_TARER</name>
<dbReference type="Proteomes" id="UP001229421">
    <property type="component" value="Unassembled WGS sequence"/>
</dbReference>
<accession>A0AAD8L615</accession>
<gene>
    <name evidence="2" type="ORF">QVD17_02134</name>
</gene>
<proteinExistence type="predicted"/>
<feature type="transmembrane region" description="Helical" evidence="1">
    <location>
        <begin position="142"/>
        <end position="161"/>
    </location>
</feature>
<keyword evidence="1" id="KW-1133">Transmembrane helix</keyword>
<dbReference type="EMBL" id="JAUHHV010000001">
    <property type="protein sequence ID" value="KAK1436355.1"/>
    <property type="molecule type" value="Genomic_DNA"/>
</dbReference>
<protein>
    <submittedName>
        <fullName evidence="2">Uncharacterized protein</fullName>
    </submittedName>
</protein>
<keyword evidence="3" id="KW-1185">Reference proteome</keyword>
<evidence type="ECO:0000256" key="1">
    <source>
        <dbReference type="SAM" id="Phobius"/>
    </source>
</evidence>
<feature type="transmembrane region" description="Helical" evidence="1">
    <location>
        <begin position="43"/>
        <end position="62"/>
    </location>
</feature>
<comment type="caution">
    <text evidence="2">The sequence shown here is derived from an EMBL/GenBank/DDBJ whole genome shotgun (WGS) entry which is preliminary data.</text>
</comment>
<reference evidence="2" key="1">
    <citation type="journal article" date="2023" name="bioRxiv">
        <title>Improved chromosome-level genome assembly for marigold (Tagetes erecta).</title>
        <authorList>
            <person name="Jiang F."/>
            <person name="Yuan L."/>
            <person name="Wang S."/>
            <person name="Wang H."/>
            <person name="Xu D."/>
            <person name="Wang A."/>
            <person name="Fan W."/>
        </authorList>
    </citation>
    <scope>NUCLEOTIDE SEQUENCE</scope>
    <source>
        <strain evidence="2">WSJ</strain>
        <tissue evidence="2">Leaf</tissue>
    </source>
</reference>
<feature type="transmembrane region" description="Helical" evidence="1">
    <location>
        <begin position="69"/>
        <end position="91"/>
    </location>
</feature>
<keyword evidence="1" id="KW-0812">Transmembrane</keyword>
<organism evidence="2 3">
    <name type="scientific">Tagetes erecta</name>
    <name type="common">African marigold</name>
    <dbReference type="NCBI Taxonomy" id="13708"/>
    <lineage>
        <taxon>Eukaryota</taxon>
        <taxon>Viridiplantae</taxon>
        <taxon>Streptophyta</taxon>
        <taxon>Embryophyta</taxon>
        <taxon>Tracheophyta</taxon>
        <taxon>Spermatophyta</taxon>
        <taxon>Magnoliopsida</taxon>
        <taxon>eudicotyledons</taxon>
        <taxon>Gunneridae</taxon>
        <taxon>Pentapetalae</taxon>
        <taxon>asterids</taxon>
        <taxon>campanulids</taxon>
        <taxon>Asterales</taxon>
        <taxon>Asteraceae</taxon>
        <taxon>Asteroideae</taxon>
        <taxon>Heliantheae alliance</taxon>
        <taxon>Tageteae</taxon>
        <taxon>Tagetes</taxon>
    </lineage>
</organism>
<evidence type="ECO:0000313" key="3">
    <source>
        <dbReference type="Proteomes" id="UP001229421"/>
    </source>
</evidence>
<feature type="transmembrane region" description="Helical" evidence="1">
    <location>
        <begin position="111"/>
        <end position="135"/>
    </location>
</feature>
<sequence>MAFGAVPMGRHGGRHSRPSIAFTVNLNNNGFITSFKIFETIDVGLFGIGMDVVVGVGFSFGLRGVGGRVGVVFGVAVGVFFGANKVVFGVHANDVGKTIGGGCVGGVGASLRVGVVVVGVGLGVGVMVVGGDVVVGLSTLSAIKICSCFLIIDSMVFTIVFKVEIDLS</sequence>
<evidence type="ECO:0000313" key="2">
    <source>
        <dbReference type="EMBL" id="KAK1436355.1"/>
    </source>
</evidence>
<dbReference type="AlphaFoldDB" id="A0AAD8L615"/>